<dbReference type="InterPro" id="IPR004358">
    <property type="entry name" value="Sig_transdc_His_kin-like_C"/>
</dbReference>
<dbReference type="Gene3D" id="6.10.340.10">
    <property type="match status" value="1"/>
</dbReference>
<evidence type="ECO:0000256" key="6">
    <source>
        <dbReference type="ARBA" id="ARBA00022741"/>
    </source>
</evidence>
<dbReference type="SUPFAM" id="SSF158472">
    <property type="entry name" value="HAMP domain-like"/>
    <property type="match status" value="1"/>
</dbReference>
<keyword evidence="10" id="KW-0175">Coiled coil</keyword>
<name>A0A1Y6CEZ9_9PROT</name>
<keyword evidence="7 13" id="KW-0418">Kinase</keyword>
<dbReference type="InterPro" id="IPR036097">
    <property type="entry name" value="HisK_dim/P_sf"/>
</dbReference>
<accession>A0A1Y6CEZ9</accession>
<dbReference type="GO" id="GO:0007234">
    <property type="term" value="P:osmosensory signaling via phosphorelay pathway"/>
    <property type="evidence" value="ECO:0007669"/>
    <property type="project" value="TreeGrafter"/>
</dbReference>
<protein>
    <recommendedName>
        <fullName evidence="3">histidine kinase</fullName>
        <ecNumber evidence="3">2.7.13.3</ecNumber>
    </recommendedName>
</protein>
<comment type="subcellular location">
    <subcellularLocation>
        <location evidence="2">Membrane</location>
    </subcellularLocation>
</comment>
<dbReference type="PANTHER" id="PTHR42878:SF7">
    <property type="entry name" value="SENSOR HISTIDINE KINASE GLRK"/>
    <property type="match status" value="1"/>
</dbReference>
<evidence type="ECO:0000313" key="13">
    <source>
        <dbReference type="EMBL" id="SMF60121.1"/>
    </source>
</evidence>
<dbReference type="InterPro" id="IPR003660">
    <property type="entry name" value="HAMP_dom"/>
</dbReference>
<evidence type="ECO:0000256" key="5">
    <source>
        <dbReference type="ARBA" id="ARBA00022679"/>
    </source>
</evidence>
<dbReference type="GO" id="GO:0000155">
    <property type="term" value="F:phosphorelay sensor kinase activity"/>
    <property type="evidence" value="ECO:0007669"/>
    <property type="project" value="InterPro"/>
</dbReference>
<comment type="catalytic activity">
    <reaction evidence="1">
        <text>ATP + protein L-histidine = ADP + protein N-phospho-L-histidine.</text>
        <dbReference type="EC" id="2.7.13.3"/>
    </reaction>
</comment>
<dbReference type="PROSITE" id="PS50885">
    <property type="entry name" value="HAMP"/>
    <property type="match status" value="1"/>
</dbReference>
<dbReference type="Pfam" id="PF02518">
    <property type="entry name" value="HATPase_c"/>
    <property type="match status" value="1"/>
</dbReference>
<keyword evidence="4" id="KW-0597">Phosphoprotein</keyword>
<dbReference type="InterPro" id="IPR050351">
    <property type="entry name" value="BphY/WalK/GraS-like"/>
</dbReference>
<dbReference type="SMART" id="SM00304">
    <property type="entry name" value="HAMP"/>
    <property type="match status" value="1"/>
</dbReference>
<keyword evidence="5" id="KW-0808">Transferase</keyword>
<evidence type="ECO:0000256" key="10">
    <source>
        <dbReference type="SAM" id="Coils"/>
    </source>
</evidence>
<dbReference type="STRING" id="560819.SAMN05428998_12318"/>
<reference evidence="13 14" key="1">
    <citation type="submission" date="2017-04" db="EMBL/GenBank/DDBJ databases">
        <authorList>
            <person name="Afonso C.L."/>
            <person name="Miller P.J."/>
            <person name="Scott M.A."/>
            <person name="Spackman E."/>
            <person name="Goraichik I."/>
            <person name="Dimitrov K.M."/>
            <person name="Suarez D.L."/>
            <person name="Swayne D.E."/>
        </authorList>
    </citation>
    <scope>NUCLEOTIDE SEQUENCE [LARGE SCALE GENOMIC DNA]</scope>
    <source>
        <strain evidence="13 14">USBA 355</strain>
    </source>
</reference>
<keyword evidence="14" id="KW-1185">Reference proteome</keyword>
<evidence type="ECO:0000256" key="9">
    <source>
        <dbReference type="ARBA" id="ARBA00023012"/>
    </source>
</evidence>
<dbReference type="PRINTS" id="PR00344">
    <property type="entry name" value="BCTRLSENSOR"/>
</dbReference>
<dbReference type="AlphaFoldDB" id="A0A1Y6CEZ9"/>
<evidence type="ECO:0000256" key="2">
    <source>
        <dbReference type="ARBA" id="ARBA00004370"/>
    </source>
</evidence>
<dbReference type="InterPro" id="IPR036890">
    <property type="entry name" value="HATPase_C_sf"/>
</dbReference>
<dbReference type="GO" id="GO:0005524">
    <property type="term" value="F:ATP binding"/>
    <property type="evidence" value="ECO:0007669"/>
    <property type="project" value="UniProtKB-KW"/>
</dbReference>
<evidence type="ECO:0000256" key="4">
    <source>
        <dbReference type="ARBA" id="ARBA00022553"/>
    </source>
</evidence>
<dbReference type="SUPFAM" id="SSF55874">
    <property type="entry name" value="ATPase domain of HSP90 chaperone/DNA topoisomerase II/histidine kinase"/>
    <property type="match status" value="1"/>
</dbReference>
<evidence type="ECO:0000256" key="3">
    <source>
        <dbReference type="ARBA" id="ARBA00012438"/>
    </source>
</evidence>
<evidence type="ECO:0000259" key="12">
    <source>
        <dbReference type="PROSITE" id="PS50885"/>
    </source>
</evidence>
<gene>
    <name evidence="13" type="ORF">SAMN05428998_12318</name>
</gene>
<keyword evidence="6" id="KW-0547">Nucleotide-binding</keyword>
<dbReference type="RefSeq" id="WP_085124956.1">
    <property type="nucleotide sequence ID" value="NZ_FWZX01000023.1"/>
</dbReference>
<evidence type="ECO:0000313" key="14">
    <source>
        <dbReference type="Proteomes" id="UP000192917"/>
    </source>
</evidence>
<dbReference type="PANTHER" id="PTHR42878">
    <property type="entry name" value="TWO-COMPONENT HISTIDINE KINASE"/>
    <property type="match status" value="1"/>
</dbReference>
<organism evidence="13 14">
    <name type="scientific">Tistlia consotensis USBA 355</name>
    <dbReference type="NCBI Taxonomy" id="560819"/>
    <lineage>
        <taxon>Bacteria</taxon>
        <taxon>Pseudomonadati</taxon>
        <taxon>Pseudomonadota</taxon>
        <taxon>Alphaproteobacteria</taxon>
        <taxon>Rhodospirillales</taxon>
        <taxon>Rhodovibrionaceae</taxon>
        <taxon>Tistlia</taxon>
    </lineage>
</organism>
<dbReference type="Proteomes" id="UP000192917">
    <property type="component" value="Unassembled WGS sequence"/>
</dbReference>
<dbReference type="Gene3D" id="1.10.287.130">
    <property type="match status" value="1"/>
</dbReference>
<dbReference type="CDD" id="cd00082">
    <property type="entry name" value="HisKA"/>
    <property type="match status" value="1"/>
</dbReference>
<dbReference type="CDD" id="cd06225">
    <property type="entry name" value="HAMP"/>
    <property type="match status" value="1"/>
</dbReference>
<dbReference type="Pfam" id="PF00512">
    <property type="entry name" value="HisKA"/>
    <property type="match status" value="1"/>
</dbReference>
<feature type="coiled-coil region" evidence="10">
    <location>
        <begin position="336"/>
        <end position="381"/>
    </location>
</feature>
<dbReference type="SMART" id="SM00388">
    <property type="entry name" value="HisKA"/>
    <property type="match status" value="1"/>
</dbReference>
<evidence type="ECO:0000256" key="1">
    <source>
        <dbReference type="ARBA" id="ARBA00000085"/>
    </source>
</evidence>
<dbReference type="PROSITE" id="PS50109">
    <property type="entry name" value="HIS_KIN"/>
    <property type="match status" value="1"/>
</dbReference>
<feature type="domain" description="Histidine kinase" evidence="11">
    <location>
        <begin position="388"/>
        <end position="607"/>
    </location>
</feature>
<keyword evidence="8" id="KW-0067">ATP-binding</keyword>
<dbReference type="EMBL" id="FWZX01000023">
    <property type="protein sequence ID" value="SMF60121.1"/>
    <property type="molecule type" value="Genomic_DNA"/>
</dbReference>
<dbReference type="InterPro" id="IPR003594">
    <property type="entry name" value="HATPase_dom"/>
</dbReference>
<evidence type="ECO:0000259" key="11">
    <source>
        <dbReference type="PROSITE" id="PS50109"/>
    </source>
</evidence>
<feature type="domain" description="HAMP" evidence="12">
    <location>
        <begin position="295"/>
        <end position="348"/>
    </location>
</feature>
<keyword evidence="9" id="KW-0902">Two-component regulatory system</keyword>
<dbReference type="EC" id="2.7.13.3" evidence="3"/>
<dbReference type="SUPFAM" id="SSF47384">
    <property type="entry name" value="Homodimeric domain of signal transducing histidine kinase"/>
    <property type="match status" value="1"/>
</dbReference>
<evidence type="ECO:0000256" key="8">
    <source>
        <dbReference type="ARBA" id="ARBA00022840"/>
    </source>
</evidence>
<dbReference type="InterPro" id="IPR003661">
    <property type="entry name" value="HisK_dim/P_dom"/>
</dbReference>
<dbReference type="Pfam" id="PF00672">
    <property type="entry name" value="HAMP"/>
    <property type="match status" value="1"/>
</dbReference>
<dbReference type="Gene3D" id="3.30.565.10">
    <property type="entry name" value="Histidine kinase-like ATPase, C-terminal domain"/>
    <property type="match status" value="1"/>
</dbReference>
<proteinExistence type="predicted"/>
<dbReference type="InterPro" id="IPR005467">
    <property type="entry name" value="His_kinase_dom"/>
</dbReference>
<dbReference type="SMART" id="SM00387">
    <property type="entry name" value="HATPase_c"/>
    <property type="match status" value="1"/>
</dbReference>
<dbReference type="GO" id="GO:0030295">
    <property type="term" value="F:protein kinase activator activity"/>
    <property type="evidence" value="ECO:0007669"/>
    <property type="project" value="TreeGrafter"/>
</dbReference>
<dbReference type="GO" id="GO:0016020">
    <property type="term" value="C:membrane"/>
    <property type="evidence" value="ECO:0007669"/>
    <property type="project" value="UniProtKB-SubCell"/>
</dbReference>
<dbReference type="GO" id="GO:0000156">
    <property type="term" value="F:phosphorelay response regulator activity"/>
    <property type="evidence" value="ECO:0007669"/>
    <property type="project" value="TreeGrafter"/>
</dbReference>
<sequence>MLRFLTRSIPGRILAALLSIYVATYLATALVVYSGVRASILESDAASLEQLADLKYGQLANVFGALATDLTAWSKLDVMNDLVSGDIDKRVTRSLEELKQLYKLTGDIYAFDASGKLLASSRGGRRSGPTDRLPQKWQNHERRLVLVDKDSDPMTGAEVVTFEIPVYGRFDSSYRIGTLVMTYPWSSVERLLFGLEGGIVLLERGERARVLAASPADLVARAGAERIRSQAEGVVGDLVIGRSLSKSGLIGGWQVVTLHDTDSATRPLRWVALELLLLGLFLGVPIIFLGRWLSKRLTAPIAELTRVVSEIADTDRLDARAPVPPSDELGSLARSFNRMTDHLERVARERERYLNELSGLNQTLEAKIAARTEELEAAMRAQQRLIGDISHEIKSPLARLSMALGLARVAPEGGRQRQFERIESEVENIAALASELLTLARLEGAAPPPAFAPLDLDLLVGEILDDAAFEKPDRAADLRRPDPARDGGGIVVVGNADLLRRAIENIVRNALFYTAAGTAVALGLARREDGAVVVTVTDQGPGVAEAALPHLFEPFYRVDEARARDTGGTGIGLAICQRVVQLHGGAVRARNNRPHGLVVEIDLPGAPGDAEAAAAVSPRRSGTAPS</sequence>
<evidence type="ECO:0000256" key="7">
    <source>
        <dbReference type="ARBA" id="ARBA00022777"/>
    </source>
</evidence>